<dbReference type="GO" id="GO:0006511">
    <property type="term" value="P:ubiquitin-dependent protein catabolic process"/>
    <property type="evidence" value="ECO:0007669"/>
    <property type="project" value="TreeGrafter"/>
</dbReference>
<dbReference type="Pfam" id="PF13639">
    <property type="entry name" value="zf-RING_2"/>
    <property type="match status" value="1"/>
</dbReference>
<dbReference type="Gene3D" id="3.30.40.10">
    <property type="entry name" value="Zinc/RING finger domain, C3HC4 (zinc finger)"/>
    <property type="match status" value="1"/>
</dbReference>
<evidence type="ECO:0000259" key="6">
    <source>
        <dbReference type="PROSITE" id="PS50089"/>
    </source>
</evidence>
<comment type="caution">
    <text evidence="7">The sequence shown here is derived from an EMBL/GenBank/DDBJ whole genome shotgun (WGS) entry which is preliminary data.</text>
</comment>
<dbReference type="OrthoDB" id="8062037at2759"/>
<proteinExistence type="predicted"/>
<evidence type="ECO:0000256" key="2">
    <source>
        <dbReference type="ARBA" id="ARBA00022771"/>
    </source>
</evidence>
<feature type="domain" description="RING-type" evidence="6">
    <location>
        <begin position="200"/>
        <end position="241"/>
    </location>
</feature>
<keyword evidence="1" id="KW-0479">Metal-binding</keyword>
<dbReference type="SMART" id="SM00184">
    <property type="entry name" value="RING"/>
    <property type="match status" value="1"/>
</dbReference>
<feature type="compositionally biased region" description="Polar residues" evidence="5">
    <location>
        <begin position="121"/>
        <end position="136"/>
    </location>
</feature>
<evidence type="ECO:0000256" key="1">
    <source>
        <dbReference type="ARBA" id="ARBA00022723"/>
    </source>
</evidence>
<gene>
    <name evidence="7" type="ORF">C2845_PM12G29860</name>
</gene>
<dbReference type="PANTHER" id="PTHR45931">
    <property type="entry name" value="SI:CH211-59O9.10"/>
    <property type="match status" value="1"/>
</dbReference>
<evidence type="ECO:0000256" key="5">
    <source>
        <dbReference type="SAM" id="MobiDB-lite"/>
    </source>
</evidence>
<reference evidence="8" key="1">
    <citation type="journal article" date="2019" name="Nat. Commun.">
        <title>The genome of broomcorn millet.</title>
        <authorList>
            <person name="Zou C."/>
            <person name="Miki D."/>
            <person name="Li D."/>
            <person name="Tang Q."/>
            <person name="Xiao L."/>
            <person name="Rajput S."/>
            <person name="Deng P."/>
            <person name="Jia W."/>
            <person name="Huang R."/>
            <person name="Zhang M."/>
            <person name="Sun Y."/>
            <person name="Hu J."/>
            <person name="Fu X."/>
            <person name="Schnable P.S."/>
            <person name="Li F."/>
            <person name="Zhang H."/>
            <person name="Feng B."/>
            <person name="Zhu X."/>
            <person name="Liu R."/>
            <person name="Schnable J.C."/>
            <person name="Zhu J.-K."/>
            <person name="Zhang H."/>
        </authorList>
    </citation>
    <scope>NUCLEOTIDE SEQUENCE [LARGE SCALE GENOMIC DNA]</scope>
</reference>
<name>A0A3L6QEF3_PANMI</name>
<protein>
    <submittedName>
        <fullName evidence="7">E3 ubiquitin-protein ligase RNF6-like</fullName>
    </submittedName>
</protein>
<evidence type="ECO:0000256" key="3">
    <source>
        <dbReference type="ARBA" id="ARBA00022833"/>
    </source>
</evidence>
<dbReference type="InterPro" id="IPR013083">
    <property type="entry name" value="Znf_RING/FYVE/PHD"/>
</dbReference>
<feature type="region of interest" description="Disordered" evidence="5">
    <location>
        <begin position="93"/>
        <end position="145"/>
    </location>
</feature>
<evidence type="ECO:0000313" key="8">
    <source>
        <dbReference type="Proteomes" id="UP000275267"/>
    </source>
</evidence>
<dbReference type="EMBL" id="PQIB02000012">
    <property type="protein sequence ID" value="RLM78760.1"/>
    <property type="molecule type" value="Genomic_DNA"/>
</dbReference>
<dbReference type="GO" id="GO:0008270">
    <property type="term" value="F:zinc ion binding"/>
    <property type="evidence" value="ECO:0007669"/>
    <property type="project" value="UniProtKB-KW"/>
</dbReference>
<dbReference type="InterPro" id="IPR001841">
    <property type="entry name" value="Znf_RING"/>
</dbReference>
<accession>A0A3L6QEF3</accession>
<evidence type="ECO:0000313" key="7">
    <source>
        <dbReference type="EMBL" id="RLM78760.1"/>
    </source>
</evidence>
<dbReference type="GO" id="GO:0061630">
    <property type="term" value="F:ubiquitin protein ligase activity"/>
    <property type="evidence" value="ECO:0007669"/>
    <property type="project" value="TreeGrafter"/>
</dbReference>
<organism evidence="7 8">
    <name type="scientific">Panicum miliaceum</name>
    <name type="common">Proso millet</name>
    <name type="synonym">Broomcorn millet</name>
    <dbReference type="NCBI Taxonomy" id="4540"/>
    <lineage>
        <taxon>Eukaryota</taxon>
        <taxon>Viridiplantae</taxon>
        <taxon>Streptophyta</taxon>
        <taxon>Embryophyta</taxon>
        <taxon>Tracheophyta</taxon>
        <taxon>Spermatophyta</taxon>
        <taxon>Magnoliopsida</taxon>
        <taxon>Liliopsida</taxon>
        <taxon>Poales</taxon>
        <taxon>Poaceae</taxon>
        <taxon>PACMAD clade</taxon>
        <taxon>Panicoideae</taxon>
        <taxon>Panicodae</taxon>
        <taxon>Paniceae</taxon>
        <taxon>Panicinae</taxon>
        <taxon>Panicum</taxon>
        <taxon>Panicum sect. Panicum</taxon>
    </lineage>
</organism>
<dbReference type="STRING" id="4540.A0A3L6QEF3"/>
<keyword evidence="8" id="KW-1185">Reference proteome</keyword>
<dbReference type="PROSITE" id="PS50089">
    <property type="entry name" value="ZF_RING_2"/>
    <property type="match status" value="1"/>
</dbReference>
<keyword evidence="3" id="KW-0862">Zinc</keyword>
<dbReference type="PANTHER" id="PTHR45931:SF3">
    <property type="entry name" value="RING ZINC FINGER-CONTAINING PROTEIN"/>
    <property type="match status" value="1"/>
</dbReference>
<sequence length="253" mass="27136">MVIMAGMLPGVECARRRRRLRQGGSSSSGAADAPCGTRRPSFCLYAGGHDHAHLGSAAAASKERSSSVCKEMIARAWTLDTNAREARERLDQKLRGQRESMVKRHQSTGTVRTPTAKPHPQATSTSGGSSNNLHHSATTAAPATPEAGTAPAALWVLQREVFSKPTNVGGAARRRRFSWSLLGRRRPPTPAEAEAEASECAVCLEELRAGDVLVHLPCAHRFHWSCGVPWVQASSRCPVCRAPVHLASCPPPN</sequence>
<dbReference type="AlphaFoldDB" id="A0A3L6QEF3"/>
<dbReference type="Proteomes" id="UP000275267">
    <property type="component" value="Unassembled WGS sequence"/>
</dbReference>
<dbReference type="GO" id="GO:0005634">
    <property type="term" value="C:nucleus"/>
    <property type="evidence" value="ECO:0007669"/>
    <property type="project" value="TreeGrafter"/>
</dbReference>
<feature type="compositionally biased region" description="Basic and acidic residues" evidence="5">
    <location>
        <begin position="93"/>
        <end position="102"/>
    </location>
</feature>
<dbReference type="InterPro" id="IPR051834">
    <property type="entry name" value="RING_finger_E3_ligase"/>
</dbReference>
<keyword evidence="2 4" id="KW-0863">Zinc-finger</keyword>
<dbReference type="SUPFAM" id="SSF57850">
    <property type="entry name" value="RING/U-box"/>
    <property type="match status" value="1"/>
</dbReference>
<evidence type="ECO:0000256" key="4">
    <source>
        <dbReference type="PROSITE-ProRule" id="PRU00175"/>
    </source>
</evidence>